<dbReference type="SMART" id="SM00382">
    <property type="entry name" value="AAA"/>
    <property type="match status" value="1"/>
</dbReference>
<proteinExistence type="predicted"/>
<feature type="transmembrane region" description="Helical" evidence="7">
    <location>
        <begin position="162"/>
        <end position="180"/>
    </location>
</feature>
<dbReference type="EMBL" id="JAYLLN010000021">
    <property type="protein sequence ID" value="MEI5985193.1"/>
    <property type="molecule type" value="Genomic_DNA"/>
</dbReference>
<reference evidence="10 11" key="1">
    <citation type="submission" date="2024-01" db="EMBL/GenBank/DDBJ databases">
        <title>Sphingobacterium tenebrionis sp. nov., a novel endophyte isolated from tenebrio molitor intestines.</title>
        <authorList>
            <person name="Zhang C."/>
        </authorList>
    </citation>
    <scope>NUCLEOTIDE SEQUENCE [LARGE SCALE GENOMIC DNA]</scope>
    <source>
        <strain evidence="10 11">PU5-4</strain>
    </source>
</reference>
<dbReference type="PANTHER" id="PTHR24221:SF654">
    <property type="entry name" value="ATP-BINDING CASSETTE SUB-FAMILY B MEMBER 6"/>
    <property type="match status" value="1"/>
</dbReference>
<accession>A0ABU8I6R5</accession>
<feature type="domain" description="ABC transporter" evidence="8">
    <location>
        <begin position="335"/>
        <end position="542"/>
    </location>
</feature>
<evidence type="ECO:0000259" key="8">
    <source>
        <dbReference type="PROSITE" id="PS50893"/>
    </source>
</evidence>
<evidence type="ECO:0000256" key="6">
    <source>
        <dbReference type="ARBA" id="ARBA00023136"/>
    </source>
</evidence>
<dbReference type="InterPro" id="IPR036640">
    <property type="entry name" value="ABC1_TM_sf"/>
</dbReference>
<feature type="domain" description="ABC transmembrane type-1" evidence="9">
    <location>
        <begin position="24"/>
        <end position="304"/>
    </location>
</feature>
<dbReference type="PANTHER" id="PTHR24221">
    <property type="entry name" value="ATP-BINDING CASSETTE SUB-FAMILY B"/>
    <property type="match status" value="1"/>
</dbReference>
<dbReference type="RefSeq" id="WP_336557655.1">
    <property type="nucleotide sequence ID" value="NZ_JAYLLN010000021.1"/>
</dbReference>
<dbReference type="InterPro" id="IPR039421">
    <property type="entry name" value="Type_1_exporter"/>
</dbReference>
<dbReference type="GO" id="GO:0005524">
    <property type="term" value="F:ATP binding"/>
    <property type="evidence" value="ECO:0007669"/>
    <property type="project" value="UniProtKB-KW"/>
</dbReference>
<dbReference type="SUPFAM" id="SSF52540">
    <property type="entry name" value="P-loop containing nucleoside triphosphate hydrolases"/>
    <property type="match status" value="1"/>
</dbReference>
<dbReference type="InterPro" id="IPR011527">
    <property type="entry name" value="ABC1_TM_dom"/>
</dbReference>
<dbReference type="InterPro" id="IPR027417">
    <property type="entry name" value="P-loop_NTPase"/>
</dbReference>
<evidence type="ECO:0000313" key="11">
    <source>
        <dbReference type="Proteomes" id="UP001363035"/>
    </source>
</evidence>
<evidence type="ECO:0000256" key="7">
    <source>
        <dbReference type="SAM" id="Phobius"/>
    </source>
</evidence>
<dbReference type="InterPro" id="IPR003593">
    <property type="entry name" value="AAA+_ATPase"/>
</dbReference>
<feature type="transmembrane region" description="Helical" evidence="7">
    <location>
        <begin position="63"/>
        <end position="84"/>
    </location>
</feature>
<evidence type="ECO:0000256" key="3">
    <source>
        <dbReference type="ARBA" id="ARBA00022741"/>
    </source>
</evidence>
<feature type="transmembrane region" description="Helical" evidence="7">
    <location>
        <begin position="280"/>
        <end position="303"/>
    </location>
</feature>
<evidence type="ECO:0000256" key="1">
    <source>
        <dbReference type="ARBA" id="ARBA00004651"/>
    </source>
</evidence>
<dbReference type="Pfam" id="PF00005">
    <property type="entry name" value="ABC_tran"/>
    <property type="match status" value="1"/>
</dbReference>
<feature type="transmembrane region" description="Helical" evidence="7">
    <location>
        <begin position="251"/>
        <end position="268"/>
    </location>
</feature>
<dbReference type="PROSITE" id="PS50929">
    <property type="entry name" value="ABC_TM1F"/>
    <property type="match status" value="1"/>
</dbReference>
<keyword evidence="3" id="KW-0547">Nucleotide-binding</keyword>
<evidence type="ECO:0000259" key="9">
    <source>
        <dbReference type="PROSITE" id="PS50929"/>
    </source>
</evidence>
<dbReference type="CDD" id="cd07346">
    <property type="entry name" value="ABC_6TM_exporters"/>
    <property type="match status" value="1"/>
</dbReference>
<dbReference type="Pfam" id="PF00664">
    <property type="entry name" value="ABC_membrane"/>
    <property type="match status" value="1"/>
</dbReference>
<dbReference type="PROSITE" id="PS50893">
    <property type="entry name" value="ABC_TRANSPORTER_2"/>
    <property type="match status" value="1"/>
</dbReference>
<protein>
    <submittedName>
        <fullName evidence="10">ABC transporter ATP-binding protein</fullName>
    </submittedName>
</protein>
<evidence type="ECO:0000256" key="4">
    <source>
        <dbReference type="ARBA" id="ARBA00022840"/>
    </source>
</evidence>
<gene>
    <name evidence="10" type="ORF">VJ786_09785</name>
</gene>
<keyword evidence="2 7" id="KW-0812">Transmembrane</keyword>
<keyword evidence="4 10" id="KW-0067">ATP-binding</keyword>
<keyword evidence="6 7" id="KW-0472">Membrane</keyword>
<organism evidence="10 11">
    <name type="scientific">Sphingobacterium tenebrionis</name>
    <dbReference type="NCBI Taxonomy" id="3111775"/>
    <lineage>
        <taxon>Bacteria</taxon>
        <taxon>Pseudomonadati</taxon>
        <taxon>Bacteroidota</taxon>
        <taxon>Sphingobacteriia</taxon>
        <taxon>Sphingobacteriales</taxon>
        <taxon>Sphingobacteriaceae</taxon>
        <taxon>Sphingobacterium</taxon>
    </lineage>
</organism>
<dbReference type="InterPro" id="IPR003439">
    <property type="entry name" value="ABC_transporter-like_ATP-bd"/>
</dbReference>
<feature type="transmembrane region" description="Helical" evidence="7">
    <location>
        <begin position="137"/>
        <end position="156"/>
    </location>
</feature>
<feature type="transmembrane region" description="Helical" evidence="7">
    <location>
        <begin position="21"/>
        <end position="43"/>
    </location>
</feature>
<sequence>MNYSIKRQINWAWNFAKGFHAQIFVYFLLELSSIVFSLLFVYYSKKSVDIALNVIPGDLRLHIFLVVGSVFAGIVAKLIATYINQKTQLKFTLRIQNQIVAKQLNAVWQVLKQWFTGDVMVRITNDCNEVVQMISHAGVNFIVTTLKLIATFIFLWVIDPMLAIMIIAISPLFLFSKIYFKRLRQLNYNVKQSESEVGNIMQENLRNRGLIQSLSIFAARHFIMESAQQNSLGLKLKQLNFNLLTQTMMKVAINVGYLTAFIWGIYRLHQNEITFGTMTAFLQLVGRIQSPILSLITFFPAFIRFRTSADRLMEIDLIEQVETSNNHFAKEINSIRFENVTFAYEHQDVIHKLNVDMKAGEPVAIVGASGKGKTTLIRLLLNLIKPVKGRIILEHKTGDVKDLNSSHKLNFSYVPQGNTLFSGSIYDNLRIINKSITEEQMINALNHACADFVFQLPEGLHTKIGEQSYGLSEGQAQRIAIARAILRDCDIWLFDEATSALDEETSNRLLDNLMKYAKEKIMIFVTHDEKVALRCKKVIQMN</sequence>
<dbReference type="SUPFAM" id="SSF90123">
    <property type="entry name" value="ABC transporter transmembrane region"/>
    <property type="match status" value="1"/>
</dbReference>
<name>A0ABU8I6R5_9SPHI</name>
<keyword evidence="11" id="KW-1185">Reference proteome</keyword>
<evidence type="ECO:0000256" key="5">
    <source>
        <dbReference type="ARBA" id="ARBA00022989"/>
    </source>
</evidence>
<comment type="caution">
    <text evidence="10">The sequence shown here is derived from an EMBL/GenBank/DDBJ whole genome shotgun (WGS) entry which is preliminary data.</text>
</comment>
<keyword evidence="5 7" id="KW-1133">Transmembrane helix</keyword>
<dbReference type="Gene3D" id="1.20.1560.10">
    <property type="entry name" value="ABC transporter type 1, transmembrane domain"/>
    <property type="match status" value="1"/>
</dbReference>
<dbReference type="Proteomes" id="UP001363035">
    <property type="component" value="Unassembled WGS sequence"/>
</dbReference>
<evidence type="ECO:0000256" key="2">
    <source>
        <dbReference type="ARBA" id="ARBA00022692"/>
    </source>
</evidence>
<comment type="subcellular location">
    <subcellularLocation>
        <location evidence="1">Cell membrane</location>
        <topology evidence="1">Multi-pass membrane protein</topology>
    </subcellularLocation>
</comment>
<evidence type="ECO:0000313" key="10">
    <source>
        <dbReference type="EMBL" id="MEI5985193.1"/>
    </source>
</evidence>
<dbReference type="Gene3D" id="3.40.50.300">
    <property type="entry name" value="P-loop containing nucleotide triphosphate hydrolases"/>
    <property type="match status" value="1"/>
</dbReference>